<comment type="caution">
    <text evidence="4">The sequence shown here is derived from an EMBL/GenBank/DDBJ whole genome shotgun (WGS) entry which is preliminary data.</text>
</comment>
<dbReference type="GO" id="GO:0003676">
    <property type="term" value="F:nucleic acid binding"/>
    <property type="evidence" value="ECO:0007669"/>
    <property type="project" value="InterPro"/>
</dbReference>
<keyword evidence="2" id="KW-0805">Transcription regulation</keyword>
<dbReference type="InterPro" id="IPR003690">
    <property type="entry name" value="MTERF"/>
</dbReference>
<protein>
    <submittedName>
        <fullName evidence="4">Uncharacterized protein</fullName>
    </submittedName>
</protein>
<keyword evidence="3" id="KW-0809">Transit peptide</keyword>
<proteinExistence type="inferred from homology"/>
<name>A0AA88XEA6_9ASTE</name>
<reference evidence="4" key="1">
    <citation type="submission" date="2022-12" db="EMBL/GenBank/DDBJ databases">
        <title>Draft genome assemblies for two species of Escallonia (Escalloniales).</title>
        <authorList>
            <person name="Chanderbali A."/>
            <person name="Dervinis C."/>
            <person name="Anghel I."/>
            <person name="Soltis D."/>
            <person name="Soltis P."/>
            <person name="Zapata F."/>
        </authorList>
    </citation>
    <scope>NUCLEOTIDE SEQUENCE</scope>
    <source>
        <strain evidence="4">UCBG64.0493</strain>
        <tissue evidence="4">Leaf</tissue>
    </source>
</reference>
<evidence type="ECO:0000256" key="2">
    <source>
        <dbReference type="ARBA" id="ARBA00022472"/>
    </source>
</evidence>
<comment type="similarity">
    <text evidence="1">Belongs to the mTERF family.</text>
</comment>
<gene>
    <name evidence="4" type="ORF">RJ639_000445</name>
</gene>
<dbReference type="PANTHER" id="PTHR13068:SF166">
    <property type="entry name" value="TRANSCRIPTION TERMINATION FACTOR MTERF15, MITOCHONDRIAL-LIKE"/>
    <property type="match status" value="1"/>
</dbReference>
<keyword evidence="5" id="KW-1185">Reference proteome</keyword>
<dbReference type="PANTHER" id="PTHR13068">
    <property type="entry name" value="CGI-12 PROTEIN-RELATED"/>
    <property type="match status" value="1"/>
</dbReference>
<keyword evidence="2" id="KW-0804">Transcription</keyword>
<organism evidence="4 5">
    <name type="scientific">Escallonia herrerae</name>
    <dbReference type="NCBI Taxonomy" id="1293975"/>
    <lineage>
        <taxon>Eukaryota</taxon>
        <taxon>Viridiplantae</taxon>
        <taxon>Streptophyta</taxon>
        <taxon>Embryophyta</taxon>
        <taxon>Tracheophyta</taxon>
        <taxon>Spermatophyta</taxon>
        <taxon>Magnoliopsida</taxon>
        <taxon>eudicotyledons</taxon>
        <taxon>Gunneridae</taxon>
        <taxon>Pentapetalae</taxon>
        <taxon>asterids</taxon>
        <taxon>campanulids</taxon>
        <taxon>Escalloniales</taxon>
        <taxon>Escalloniaceae</taxon>
        <taxon>Escallonia</taxon>
    </lineage>
</organism>
<sequence length="104" mass="11896">MDFLVNKMGWPSIGIARTSAVIFYSLEKRIVPRCSIFKVLSLKGLIKKNVSLLTVLQAPEKSFLKKFVTNYEEEVPKFLGVYRGTVDENDGRFGGRRRKDSRIP</sequence>
<keyword evidence="2" id="KW-0806">Transcription termination</keyword>
<evidence type="ECO:0000256" key="1">
    <source>
        <dbReference type="ARBA" id="ARBA00007692"/>
    </source>
</evidence>
<dbReference type="EMBL" id="JAVXUP010000034">
    <property type="protein sequence ID" value="KAK3041468.1"/>
    <property type="molecule type" value="Genomic_DNA"/>
</dbReference>
<dbReference type="Gene3D" id="1.25.70.10">
    <property type="entry name" value="Transcription termination factor 3, mitochondrial"/>
    <property type="match status" value="1"/>
</dbReference>
<accession>A0AA88XEA6</accession>
<evidence type="ECO:0000256" key="3">
    <source>
        <dbReference type="ARBA" id="ARBA00022946"/>
    </source>
</evidence>
<dbReference type="Proteomes" id="UP001188597">
    <property type="component" value="Unassembled WGS sequence"/>
</dbReference>
<evidence type="ECO:0000313" key="4">
    <source>
        <dbReference type="EMBL" id="KAK3041468.1"/>
    </source>
</evidence>
<dbReference type="GO" id="GO:0006353">
    <property type="term" value="P:DNA-templated transcription termination"/>
    <property type="evidence" value="ECO:0007669"/>
    <property type="project" value="UniProtKB-KW"/>
</dbReference>
<evidence type="ECO:0000313" key="5">
    <source>
        <dbReference type="Proteomes" id="UP001188597"/>
    </source>
</evidence>
<dbReference type="Pfam" id="PF02536">
    <property type="entry name" value="mTERF"/>
    <property type="match status" value="1"/>
</dbReference>
<dbReference type="AlphaFoldDB" id="A0AA88XEA6"/>
<dbReference type="InterPro" id="IPR038538">
    <property type="entry name" value="MTERF_sf"/>
</dbReference>